<dbReference type="Gene3D" id="3.30.760.10">
    <property type="entry name" value="RNA Cap, Translation Initiation Factor Eif4e"/>
    <property type="match status" value="1"/>
</dbReference>
<name>A0A8C6YBB6_NAJNA</name>
<organism evidence="1 2">
    <name type="scientific">Naja naja</name>
    <name type="common">Indian cobra</name>
    <dbReference type="NCBI Taxonomy" id="35670"/>
    <lineage>
        <taxon>Eukaryota</taxon>
        <taxon>Metazoa</taxon>
        <taxon>Chordata</taxon>
        <taxon>Craniata</taxon>
        <taxon>Vertebrata</taxon>
        <taxon>Euteleostomi</taxon>
        <taxon>Lepidosauria</taxon>
        <taxon>Squamata</taxon>
        <taxon>Bifurcata</taxon>
        <taxon>Unidentata</taxon>
        <taxon>Episquamata</taxon>
        <taxon>Toxicofera</taxon>
        <taxon>Serpentes</taxon>
        <taxon>Colubroidea</taxon>
        <taxon>Elapidae</taxon>
        <taxon>Elapinae</taxon>
        <taxon>Naja</taxon>
    </lineage>
</organism>
<proteinExistence type="predicted"/>
<keyword evidence="2" id="KW-1185">Reference proteome</keyword>
<evidence type="ECO:0000313" key="2">
    <source>
        <dbReference type="Proteomes" id="UP000694559"/>
    </source>
</evidence>
<dbReference type="GO" id="GO:0003743">
    <property type="term" value="F:translation initiation factor activity"/>
    <property type="evidence" value="ECO:0007669"/>
    <property type="project" value="InterPro"/>
</dbReference>
<dbReference type="GO" id="GO:0003723">
    <property type="term" value="F:RNA binding"/>
    <property type="evidence" value="ECO:0007669"/>
    <property type="project" value="InterPro"/>
</dbReference>
<dbReference type="Proteomes" id="UP000694559">
    <property type="component" value="Unplaced"/>
</dbReference>
<accession>A0A8C6YBB6</accession>
<dbReference type="Ensembl" id="ENSNNAT00000027531.1">
    <property type="protein sequence ID" value="ENSNNAP00000026257.1"/>
    <property type="gene ID" value="ENSNNAG00000017104.1"/>
</dbReference>
<dbReference type="GeneTree" id="ENSGT01060000251666"/>
<dbReference type="InterPro" id="IPR023398">
    <property type="entry name" value="TIF_eIF4e-like"/>
</dbReference>
<dbReference type="SUPFAM" id="SSF55418">
    <property type="entry name" value="eIF4e-like"/>
    <property type="match status" value="1"/>
</dbReference>
<dbReference type="OrthoDB" id="590761at2759"/>
<reference evidence="1" key="2">
    <citation type="submission" date="2025-09" db="UniProtKB">
        <authorList>
            <consortium name="Ensembl"/>
        </authorList>
    </citation>
    <scope>IDENTIFICATION</scope>
</reference>
<dbReference type="InterPro" id="IPR001040">
    <property type="entry name" value="TIF_eIF_4E"/>
</dbReference>
<reference evidence="1" key="1">
    <citation type="submission" date="2025-08" db="UniProtKB">
        <authorList>
            <consortium name="Ensembl"/>
        </authorList>
    </citation>
    <scope>IDENTIFICATION</scope>
</reference>
<evidence type="ECO:0000313" key="1">
    <source>
        <dbReference type="Ensembl" id="ENSNNAP00000026257.1"/>
    </source>
</evidence>
<sequence>MGEPLWIPAEITQITGPRSYSVQTEDGVLWSRHIDQLRSRLPQEHCNCSSLVPIPNTSSRGEGEDHECNEQARINPMCNELTRQEPSQNLSQYQQPFSQMEDCTSLPDLGADIGWALWFFKNDKSKTWQDNLQLVTKFDTVEDFWPTKFDASSVGNSNSSLLVNCSILCNTGTQ</sequence>
<dbReference type="AlphaFoldDB" id="A0A8C6YBB6"/>
<dbReference type="Pfam" id="PF01652">
    <property type="entry name" value="IF4E"/>
    <property type="match status" value="1"/>
</dbReference>
<protein>
    <submittedName>
        <fullName evidence="1">Uncharacterized protein</fullName>
    </submittedName>
</protein>